<gene>
    <name evidence="11" type="ORF">GGR47_001060</name>
</gene>
<organism evidence="11 12">
    <name type="scientific">Sphingomonas aquatilis</name>
    <dbReference type="NCBI Taxonomy" id="93063"/>
    <lineage>
        <taxon>Bacteria</taxon>
        <taxon>Pseudomonadati</taxon>
        <taxon>Pseudomonadota</taxon>
        <taxon>Alphaproteobacteria</taxon>
        <taxon>Sphingomonadales</taxon>
        <taxon>Sphingomonadaceae</taxon>
        <taxon>Sphingomonas</taxon>
    </lineage>
</organism>
<dbReference type="PANTHER" id="PTHR30313">
    <property type="entry name" value="DNA PRIMASE"/>
    <property type="match status" value="1"/>
</dbReference>
<dbReference type="EC" id="2.7.7.-" evidence="11"/>
<accession>A0AAW3TTN7</accession>
<evidence type="ECO:0000256" key="4">
    <source>
        <dbReference type="ARBA" id="ARBA00022695"/>
    </source>
</evidence>
<dbReference type="GO" id="GO:1990077">
    <property type="term" value="C:primosome complex"/>
    <property type="evidence" value="ECO:0007669"/>
    <property type="project" value="UniProtKB-KW"/>
</dbReference>
<evidence type="ECO:0000256" key="5">
    <source>
        <dbReference type="ARBA" id="ARBA00022705"/>
    </source>
</evidence>
<dbReference type="GO" id="GO:0008270">
    <property type="term" value="F:zinc ion binding"/>
    <property type="evidence" value="ECO:0007669"/>
    <property type="project" value="UniProtKB-KW"/>
</dbReference>
<dbReference type="GO" id="GO:0000428">
    <property type="term" value="C:DNA-directed RNA polymerase complex"/>
    <property type="evidence" value="ECO:0007669"/>
    <property type="project" value="UniProtKB-KW"/>
</dbReference>
<keyword evidence="9" id="KW-0804">Transcription</keyword>
<evidence type="ECO:0000256" key="9">
    <source>
        <dbReference type="ARBA" id="ARBA00023163"/>
    </source>
</evidence>
<dbReference type="AlphaFoldDB" id="A0AAW3TTN7"/>
<comment type="caution">
    <text evidence="11">The sequence shown here is derived from an EMBL/GenBank/DDBJ whole genome shotgun (WGS) entry which is preliminary data.</text>
</comment>
<dbReference type="SMART" id="SM00400">
    <property type="entry name" value="ZnF_CHCC"/>
    <property type="match status" value="1"/>
</dbReference>
<evidence type="ECO:0000256" key="6">
    <source>
        <dbReference type="ARBA" id="ARBA00022723"/>
    </source>
</evidence>
<name>A0AAW3TTN7_9SPHN</name>
<evidence type="ECO:0000256" key="7">
    <source>
        <dbReference type="ARBA" id="ARBA00022771"/>
    </source>
</evidence>
<dbReference type="Pfam" id="PF01807">
    <property type="entry name" value="Zn_ribbon_DnaG"/>
    <property type="match status" value="1"/>
</dbReference>
<keyword evidence="7" id="KW-0863">Zinc-finger</keyword>
<keyword evidence="3 11" id="KW-0808">Transferase</keyword>
<dbReference type="GO" id="GO:0006269">
    <property type="term" value="P:DNA replication, synthesis of primer"/>
    <property type="evidence" value="ECO:0007669"/>
    <property type="project" value="UniProtKB-KW"/>
</dbReference>
<dbReference type="SUPFAM" id="SSF57783">
    <property type="entry name" value="Zinc beta-ribbon"/>
    <property type="match status" value="1"/>
</dbReference>
<protein>
    <submittedName>
        <fullName evidence="11">DNA primase</fullName>
        <ecNumber evidence="11">2.7.7.-</ecNumber>
    </submittedName>
</protein>
<dbReference type="InterPro" id="IPR002694">
    <property type="entry name" value="Znf_CHC2"/>
</dbReference>
<feature type="domain" description="Zinc finger CHC2-type" evidence="10">
    <location>
        <begin position="27"/>
        <end position="81"/>
    </location>
</feature>
<dbReference type="PANTHER" id="PTHR30313:SF2">
    <property type="entry name" value="DNA PRIMASE"/>
    <property type="match status" value="1"/>
</dbReference>
<dbReference type="Pfam" id="PF13362">
    <property type="entry name" value="Toprim_3"/>
    <property type="match status" value="1"/>
</dbReference>
<dbReference type="RefSeq" id="WP_244304973.1">
    <property type="nucleotide sequence ID" value="NZ_JACIDB010000001.1"/>
</dbReference>
<evidence type="ECO:0000313" key="11">
    <source>
        <dbReference type="EMBL" id="MBB3874844.1"/>
    </source>
</evidence>
<reference evidence="11 12" key="1">
    <citation type="submission" date="2020-08" db="EMBL/GenBank/DDBJ databases">
        <title>Genomic Encyclopedia of Type Strains, Phase IV (KMG-IV): sequencing the most valuable type-strain genomes for metagenomic binning, comparative biology and taxonomic classification.</title>
        <authorList>
            <person name="Goeker M."/>
        </authorList>
    </citation>
    <scope>NUCLEOTIDE SEQUENCE [LARGE SCALE GENOMIC DNA]</scope>
    <source>
        <strain evidence="11 12">DSM 15581</strain>
    </source>
</reference>
<dbReference type="GO" id="GO:0003677">
    <property type="term" value="F:DNA binding"/>
    <property type="evidence" value="ECO:0007669"/>
    <property type="project" value="InterPro"/>
</dbReference>
<evidence type="ECO:0000313" key="12">
    <source>
        <dbReference type="Proteomes" id="UP000528945"/>
    </source>
</evidence>
<dbReference type="InterPro" id="IPR055570">
    <property type="entry name" value="DUF7146"/>
</dbReference>
<evidence type="ECO:0000256" key="3">
    <source>
        <dbReference type="ARBA" id="ARBA00022679"/>
    </source>
</evidence>
<evidence type="ECO:0000256" key="8">
    <source>
        <dbReference type="ARBA" id="ARBA00022833"/>
    </source>
</evidence>
<keyword evidence="1" id="KW-0240">DNA-directed RNA polymerase</keyword>
<dbReference type="EMBL" id="JACIDB010000001">
    <property type="protein sequence ID" value="MBB3874844.1"/>
    <property type="molecule type" value="Genomic_DNA"/>
</dbReference>
<dbReference type="GO" id="GO:0005737">
    <property type="term" value="C:cytoplasm"/>
    <property type="evidence" value="ECO:0007669"/>
    <property type="project" value="TreeGrafter"/>
</dbReference>
<keyword evidence="8" id="KW-0862">Zinc</keyword>
<keyword evidence="4 11" id="KW-0548">Nucleotidyltransferase</keyword>
<keyword evidence="2" id="KW-0639">Primosome</keyword>
<evidence type="ECO:0000259" key="10">
    <source>
        <dbReference type="SMART" id="SM00400"/>
    </source>
</evidence>
<dbReference type="Proteomes" id="UP000528945">
    <property type="component" value="Unassembled WGS sequence"/>
</dbReference>
<sequence length="306" mass="32260">MQAIRQAHPVGTVAGAVMHLRPKQGELVGCCPFHKDRTPSFYVFADGKRWHCFGCAATGDVLDFVQRYYSLSMRKAAEHLCGGSLPVVEAPKVTAKAERDNAYALDLWRSAIAIDGTPAEAYLRRRGITIDLPSSLRFARLKPPKESGVAEANGRVLLPAMVALVSGADGEPAGIQRTFLRDDGRKAAAADGKVKFSLGNLRCGAIHLGPALARDMVLSGSVEDALSLMEMGAPSAWAGAGEGNLAGMQLPPLVESVVIGGDADAEGRRHAENAATAVVASGRTARIIYPDDGAKDWNESLMGVAA</sequence>
<dbReference type="Gene3D" id="3.90.580.10">
    <property type="entry name" value="Zinc finger, CHC2-type domain"/>
    <property type="match status" value="1"/>
</dbReference>
<dbReference type="Gene3D" id="3.40.1360.10">
    <property type="match status" value="1"/>
</dbReference>
<evidence type="ECO:0000256" key="2">
    <source>
        <dbReference type="ARBA" id="ARBA00022515"/>
    </source>
</evidence>
<evidence type="ECO:0000256" key="1">
    <source>
        <dbReference type="ARBA" id="ARBA00022478"/>
    </source>
</evidence>
<dbReference type="Pfam" id="PF23639">
    <property type="entry name" value="DUF7146"/>
    <property type="match status" value="1"/>
</dbReference>
<keyword evidence="12" id="KW-1185">Reference proteome</keyword>
<dbReference type="InterPro" id="IPR006171">
    <property type="entry name" value="TOPRIM_dom"/>
</dbReference>
<proteinExistence type="predicted"/>
<keyword evidence="6" id="KW-0479">Metal-binding</keyword>
<keyword evidence="5" id="KW-0235">DNA replication</keyword>
<dbReference type="InterPro" id="IPR036977">
    <property type="entry name" value="DNA_primase_Znf_CHC2"/>
</dbReference>
<dbReference type="GO" id="GO:0003899">
    <property type="term" value="F:DNA-directed RNA polymerase activity"/>
    <property type="evidence" value="ECO:0007669"/>
    <property type="project" value="InterPro"/>
</dbReference>
<dbReference type="InterPro" id="IPR050219">
    <property type="entry name" value="DnaG_primase"/>
</dbReference>